<evidence type="ECO:0000313" key="3">
    <source>
        <dbReference type="Proteomes" id="UP000663914"/>
    </source>
</evidence>
<dbReference type="Pfam" id="PF03988">
    <property type="entry name" value="DUF347"/>
    <property type="match status" value="1"/>
</dbReference>
<dbReference type="Proteomes" id="UP000663914">
    <property type="component" value="Chromosome"/>
</dbReference>
<dbReference type="AlphaFoldDB" id="A0A8B6UYX6"/>
<gene>
    <name evidence="2" type="ORF">C4C32_21965</name>
</gene>
<feature type="transmembrane region" description="Helical" evidence="1">
    <location>
        <begin position="114"/>
        <end position="137"/>
    </location>
</feature>
<reference evidence="2" key="2">
    <citation type="submission" date="2021-03" db="EMBL/GenBank/DDBJ databases">
        <authorList>
            <person name="Valentovich L.N."/>
            <person name="Akhremchuk A.E."/>
            <person name="Miamin V.E."/>
        </authorList>
    </citation>
    <scope>NUCLEOTIDE SEQUENCE</scope>
    <source>
        <strain evidence="2">3prime</strain>
    </source>
</reference>
<proteinExistence type="predicted"/>
<evidence type="ECO:0000313" key="2">
    <source>
        <dbReference type="EMBL" id="QTH17103.1"/>
    </source>
</evidence>
<feature type="transmembrane region" description="Helical" evidence="1">
    <location>
        <begin position="83"/>
        <end position="102"/>
    </location>
</feature>
<dbReference type="EMBL" id="CP072011">
    <property type="protein sequence ID" value="QTH17103.1"/>
    <property type="molecule type" value="Genomic_DNA"/>
</dbReference>
<organism evidence="2 3">
    <name type="scientific">Pseudomonas corrugata</name>
    <dbReference type="NCBI Taxonomy" id="47879"/>
    <lineage>
        <taxon>Bacteria</taxon>
        <taxon>Pseudomonadati</taxon>
        <taxon>Pseudomonadota</taxon>
        <taxon>Gammaproteobacteria</taxon>
        <taxon>Pseudomonadales</taxon>
        <taxon>Pseudomonadaceae</taxon>
        <taxon>Pseudomonas</taxon>
    </lineage>
</organism>
<keyword evidence="1" id="KW-1133">Transmembrane helix</keyword>
<accession>A0A8B6UYX6</accession>
<sequence length="151" mass="15698">MNRRLIRCRTDATDFSCTPDLFFTAATPALPGPVIKAGRLTLELSDYLADDSGLGFGGAALLIGSTIALVVLLKCFTRISTMVLFWIAFVLTRPLGATLGDLMTKSHEQGGLDIGTVGSSAVLAGILVVMIAGAAYAQSRYGRQGAAAESG</sequence>
<keyword evidence="1" id="KW-0812">Transmembrane</keyword>
<reference evidence="2" key="1">
    <citation type="book" date="2019" name="MICROBIAL BIOTECHNOLOGY" publisher="Unknown Publisher">
        <title>Optimization of recombineering for directed mutagenesis of bacteria Pseudomonas corrugata 3'.</title>
        <authorList>
            <person name="Buinitskaja S.V."/>
            <person name="Pilipenok N."/>
            <person name="Valentovich L.N."/>
        </authorList>
    </citation>
    <scope>NUCLEOTIDE SEQUENCE</scope>
    <source>
        <strain evidence="2">3prime</strain>
    </source>
</reference>
<feature type="transmembrane region" description="Helical" evidence="1">
    <location>
        <begin position="54"/>
        <end position="76"/>
    </location>
</feature>
<dbReference type="OrthoDB" id="9794709at2"/>
<keyword evidence="1" id="KW-0472">Membrane</keyword>
<name>A0A8B6UYX6_9PSED</name>
<evidence type="ECO:0000256" key="1">
    <source>
        <dbReference type="SAM" id="Phobius"/>
    </source>
</evidence>
<dbReference type="InterPro" id="IPR007136">
    <property type="entry name" value="DUF347"/>
</dbReference>
<protein>
    <submittedName>
        <fullName evidence="2">Uncharacterized protein</fullName>
    </submittedName>
</protein>